<dbReference type="Pfam" id="PF02746">
    <property type="entry name" value="MR_MLE_N"/>
    <property type="match status" value="1"/>
</dbReference>
<dbReference type="InterPro" id="IPR029017">
    <property type="entry name" value="Enolase-like_N"/>
</dbReference>
<organism evidence="5 6">
    <name type="scientific">Paraflavisolibacter caeni</name>
    <dbReference type="NCBI Taxonomy" id="2982496"/>
    <lineage>
        <taxon>Bacteria</taxon>
        <taxon>Pseudomonadati</taxon>
        <taxon>Bacteroidota</taxon>
        <taxon>Chitinophagia</taxon>
        <taxon>Chitinophagales</taxon>
        <taxon>Chitinophagaceae</taxon>
        <taxon>Paraflavisolibacter</taxon>
    </lineage>
</organism>
<keyword evidence="6" id="KW-1185">Reference proteome</keyword>
<reference evidence="5" key="2">
    <citation type="submission" date="2023-04" db="EMBL/GenBank/DDBJ databases">
        <title>Paracnuella aquatica gen. nov., sp. nov., a member of the family Chitinophagaceae isolated from a hot spring.</title>
        <authorList>
            <person name="Wang C."/>
        </authorList>
    </citation>
    <scope>NUCLEOTIDE SEQUENCE</scope>
    <source>
        <strain evidence="5">LB-8</strain>
    </source>
</reference>
<dbReference type="CDD" id="cd03316">
    <property type="entry name" value="MR_like"/>
    <property type="match status" value="1"/>
</dbReference>
<dbReference type="SUPFAM" id="SSF54826">
    <property type="entry name" value="Enolase N-terminal domain-like"/>
    <property type="match status" value="1"/>
</dbReference>
<dbReference type="Gene3D" id="3.30.390.10">
    <property type="entry name" value="Enolase-like, N-terminal domain"/>
    <property type="match status" value="1"/>
</dbReference>
<dbReference type="SMART" id="SM00922">
    <property type="entry name" value="MR_MLE"/>
    <property type="match status" value="1"/>
</dbReference>
<reference evidence="5" key="1">
    <citation type="submission" date="2022-09" db="EMBL/GenBank/DDBJ databases">
        <authorList>
            <person name="Yuan C."/>
            <person name="Ke Z."/>
        </authorList>
    </citation>
    <scope>NUCLEOTIDE SEQUENCE</scope>
    <source>
        <strain evidence="5">LB-8</strain>
    </source>
</reference>
<dbReference type="GO" id="GO:0000287">
    <property type="term" value="F:magnesium ion binding"/>
    <property type="evidence" value="ECO:0007669"/>
    <property type="project" value="TreeGrafter"/>
</dbReference>
<dbReference type="Proteomes" id="UP001155483">
    <property type="component" value="Unassembled WGS sequence"/>
</dbReference>
<dbReference type="Pfam" id="PF13378">
    <property type="entry name" value="MR_MLE_C"/>
    <property type="match status" value="1"/>
</dbReference>
<dbReference type="AlphaFoldDB" id="A0A9X2Y0A1"/>
<dbReference type="InterPro" id="IPR029065">
    <property type="entry name" value="Enolase_C-like"/>
</dbReference>
<dbReference type="EMBL" id="JAOTIF010000037">
    <property type="protein sequence ID" value="MCU7552555.1"/>
    <property type="molecule type" value="Genomic_DNA"/>
</dbReference>
<proteinExistence type="predicted"/>
<evidence type="ECO:0000259" key="4">
    <source>
        <dbReference type="SMART" id="SM00922"/>
    </source>
</evidence>
<feature type="domain" description="Mandelate racemase/muconate lactonizing enzyme C-terminal" evidence="4">
    <location>
        <begin position="149"/>
        <end position="249"/>
    </location>
</feature>
<dbReference type="GO" id="GO:0016052">
    <property type="term" value="P:carbohydrate catabolic process"/>
    <property type="evidence" value="ECO:0007669"/>
    <property type="project" value="TreeGrafter"/>
</dbReference>
<dbReference type="SUPFAM" id="SSF51604">
    <property type="entry name" value="Enolase C-terminal domain-like"/>
    <property type="match status" value="1"/>
</dbReference>
<dbReference type="GO" id="GO:0016836">
    <property type="term" value="F:hydro-lyase activity"/>
    <property type="evidence" value="ECO:0007669"/>
    <property type="project" value="TreeGrafter"/>
</dbReference>
<protein>
    <submittedName>
        <fullName evidence="5">Mandelate racemase/muconate lactonizing enzyme family protein</fullName>
    </submittedName>
</protein>
<dbReference type="SFLD" id="SFLDS00001">
    <property type="entry name" value="Enolase"/>
    <property type="match status" value="1"/>
</dbReference>
<dbReference type="InterPro" id="IPR013341">
    <property type="entry name" value="Mandelate_racemase_N_dom"/>
</dbReference>
<dbReference type="RefSeq" id="WP_279299992.1">
    <property type="nucleotide sequence ID" value="NZ_JAOTIF010000037.1"/>
</dbReference>
<keyword evidence="2" id="KW-0479">Metal-binding</keyword>
<sequence length="390" mass="44097">MNRIDNEVFNITSVEIRVLEPVKAVIPFQDATMGPFSTFGLALIRIEDEDGNVGESPVYSTYTNILEACLLPILLHSPNIPYSELYHRMYWSIRNEGFRGPASGLLGQIDMALHDLAARRAKMPLHRYVGATRNVVKMYGSGGGTNYTFNELEAEVSCFLNAGVDCYKMKVGKDFGNKMNEDVERVKFVRSLLGNNVKLAVDANQIWTCDQALRFIDLTASADLAWFEEPVHSAAYEQIEKLCSHTTVKISFGESERTSRMFPTLLNIGVQHLQPVPTHLGSVKEWMEVKELAVKSQVDLSSGGYSLYTSYLMATAPEHHQVEYLHSIMFGLEEYFSVRPEWKNGSFILPEMEGMPVRVDWDYCKRAGKVVREHAWGNKNVKKYLPTVSM</sequence>
<comment type="caution">
    <text evidence="5">The sequence shown here is derived from an EMBL/GenBank/DDBJ whole genome shotgun (WGS) entry which is preliminary data.</text>
</comment>
<dbReference type="InterPro" id="IPR036849">
    <property type="entry name" value="Enolase-like_C_sf"/>
</dbReference>
<gene>
    <name evidence="5" type="ORF">OCK74_25780</name>
</gene>
<dbReference type="GO" id="GO:0016854">
    <property type="term" value="F:racemase and epimerase activity"/>
    <property type="evidence" value="ECO:0007669"/>
    <property type="project" value="UniProtKB-ARBA"/>
</dbReference>
<dbReference type="InterPro" id="IPR013342">
    <property type="entry name" value="Mandelate_racemase_C"/>
</dbReference>
<comment type="cofactor">
    <cofactor evidence="1">
        <name>Mg(2+)</name>
        <dbReference type="ChEBI" id="CHEBI:18420"/>
    </cofactor>
</comment>
<evidence type="ECO:0000256" key="1">
    <source>
        <dbReference type="ARBA" id="ARBA00001946"/>
    </source>
</evidence>
<dbReference type="InterPro" id="IPR046945">
    <property type="entry name" value="RHMD-like"/>
</dbReference>
<evidence type="ECO:0000256" key="3">
    <source>
        <dbReference type="ARBA" id="ARBA00022842"/>
    </source>
</evidence>
<accession>A0A9X2Y0A1</accession>
<dbReference type="PANTHER" id="PTHR13794:SF58">
    <property type="entry name" value="MITOCHONDRIAL ENOLASE SUPERFAMILY MEMBER 1"/>
    <property type="match status" value="1"/>
</dbReference>
<dbReference type="PANTHER" id="PTHR13794">
    <property type="entry name" value="ENOLASE SUPERFAMILY, MANDELATE RACEMASE"/>
    <property type="match status" value="1"/>
</dbReference>
<name>A0A9X2Y0A1_9BACT</name>
<evidence type="ECO:0000256" key="2">
    <source>
        <dbReference type="ARBA" id="ARBA00022723"/>
    </source>
</evidence>
<dbReference type="Gene3D" id="3.20.20.120">
    <property type="entry name" value="Enolase-like C-terminal domain"/>
    <property type="match status" value="1"/>
</dbReference>
<keyword evidence="3" id="KW-0460">Magnesium</keyword>
<evidence type="ECO:0000313" key="5">
    <source>
        <dbReference type="EMBL" id="MCU7552555.1"/>
    </source>
</evidence>
<evidence type="ECO:0000313" key="6">
    <source>
        <dbReference type="Proteomes" id="UP001155483"/>
    </source>
</evidence>